<evidence type="ECO:0000313" key="1">
    <source>
        <dbReference type="EMBL" id="RVX03737.1"/>
    </source>
</evidence>
<organism evidence="1 2">
    <name type="scientific">Vitis vinifera</name>
    <name type="common">Grape</name>
    <dbReference type="NCBI Taxonomy" id="29760"/>
    <lineage>
        <taxon>Eukaryota</taxon>
        <taxon>Viridiplantae</taxon>
        <taxon>Streptophyta</taxon>
        <taxon>Embryophyta</taxon>
        <taxon>Tracheophyta</taxon>
        <taxon>Spermatophyta</taxon>
        <taxon>Magnoliopsida</taxon>
        <taxon>eudicotyledons</taxon>
        <taxon>Gunneridae</taxon>
        <taxon>Pentapetalae</taxon>
        <taxon>rosids</taxon>
        <taxon>Vitales</taxon>
        <taxon>Vitaceae</taxon>
        <taxon>Viteae</taxon>
        <taxon>Vitis</taxon>
    </lineage>
</organism>
<dbReference type="EMBL" id="QGNW01000064">
    <property type="protein sequence ID" value="RVX03737.1"/>
    <property type="molecule type" value="Genomic_DNA"/>
</dbReference>
<proteinExistence type="predicted"/>
<sequence length="72" mass="8339">MGTNKERIEQLKDGLHRMEVGMADRLRQVEENLNRLSDVLFANSENPILGQHHQPRRQWWGTVGGIFKNSKA</sequence>
<accession>A0A438J449</accession>
<dbReference type="AlphaFoldDB" id="A0A438J449"/>
<protein>
    <submittedName>
        <fullName evidence="1">Uncharacterized protein</fullName>
    </submittedName>
</protein>
<evidence type="ECO:0000313" key="2">
    <source>
        <dbReference type="Proteomes" id="UP000288805"/>
    </source>
</evidence>
<reference evidence="1 2" key="1">
    <citation type="journal article" date="2018" name="PLoS Genet.">
        <title>Population sequencing reveals clonal diversity and ancestral inbreeding in the grapevine cultivar Chardonnay.</title>
        <authorList>
            <person name="Roach M.J."/>
            <person name="Johnson D.L."/>
            <person name="Bohlmann J."/>
            <person name="van Vuuren H.J."/>
            <person name="Jones S.J."/>
            <person name="Pretorius I.S."/>
            <person name="Schmidt S.A."/>
            <person name="Borneman A.R."/>
        </authorList>
    </citation>
    <scope>NUCLEOTIDE SEQUENCE [LARGE SCALE GENOMIC DNA]</scope>
    <source>
        <strain evidence="2">cv. Chardonnay</strain>
        <tissue evidence="1">Leaf</tissue>
    </source>
</reference>
<name>A0A438J449_VITVI</name>
<gene>
    <name evidence="1" type="ORF">CK203_023107</name>
</gene>
<comment type="caution">
    <text evidence="1">The sequence shown here is derived from an EMBL/GenBank/DDBJ whole genome shotgun (WGS) entry which is preliminary data.</text>
</comment>
<dbReference type="Proteomes" id="UP000288805">
    <property type="component" value="Unassembled WGS sequence"/>
</dbReference>